<organism evidence="1 2">
    <name type="scientific">Lachnospira hominis</name>
    <name type="common">ex Liu et al. 2021</name>
    <dbReference type="NCBI Taxonomy" id="2763051"/>
    <lineage>
        <taxon>Bacteria</taxon>
        <taxon>Bacillati</taxon>
        <taxon>Bacillota</taxon>
        <taxon>Clostridia</taxon>
        <taxon>Lachnospirales</taxon>
        <taxon>Lachnospiraceae</taxon>
        <taxon>Lachnospira</taxon>
    </lineage>
</organism>
<sequence>MWYEKDFTIPLFCKKVKFDYDRETDTYTGKFCLNEEDKDKLMDKLENAHERSKEQQYIFFQQQGDSIRKLGEVVLNTTVVSDNHAEKQNIDSEKIYPESWMLEDNAELIGYYWTSPRYIESVTLFQDINEYGKIPYCYIVIYKNTEGKYYLCVKRTYFDDWDGPESL</sequence>
<evidence type="ECO:0000313" key="2">
    <source>
        <dbReference type="Proteomes" id="UP000628463"/>
    </source>
</evidence>
<keyword evidence="2" id="KW-1185">Reference proteome</keyword>
<proteinExistence type="predicted"/>
<dbReference type="Proteomes" id="UP000628463">
    <property type="component" value="Unassembled WGS sequence"/>
</dbReference>
<protein>
    <submittedName>
        <fullName evidence="1">Uncharacterized protein</fullName>
    </submittedName>
</protein>
<reference evidence="1 2" key="1">
    <citation type="submission" date="2020-08" db="EMBL/GenBank/DDBJ databases">
        <title>Genome public.</title>
        <authorList>
            <person name="Liu C."/>
            <person name="Sun Q."/>
        </authorList>
    </citation>
    <scope>NUCLEOTIDE SEQUENCE [LARGE SCALE GENOMIC DNA]</scope>
    <source>
        <strain evidence="1 2">NSJ-43</strain>
    </source>
</reference>
<comment type="caution">
    <text evidence="1">The sequence shown here is derived from an EMBL/GenBank/DDBJ whole genome shotgun (WGS) entry which is preliminary data.</text>
</comment>
<dbReference type="EMBL" id="JACOPD010000003">
    <property type="protein sequence ID" value="MBC5680303.1"/>
    <property type="molecule type" value="Genomic_DNA"/>
</dbReference>
<accession>A0ABR7FYP9</accession>
<evidence type="ECO:0000313" key="1">
    <source>
        <dbReference type="EMBL" id="MBC5680303.1"/>
    </source>
</evidence>
<dbReference type="RefSeq" id="WP_186836397.1">
    <property type="nucleotide sequence ID" value="NZ_JACOPD010000003.1"/>
</dbReference>
<gene>
    <name evidence="1" type="ORF">H8S01_04910</name>
</gene>
<name>A0ABR7FYP9_9FIRM</name>